<dbReference type="GO" id="GO:0005524">
    <property type="term" value="F:ATP binding"/>
    <property type="evidence" value="ECO:0007669"/>
    <property type="project" value="UniProtKB-KW"/>
</dbReference>
<dbReference type="SUPFAM" id="SSF52540">
    <property type="entry name" value="P-loop containing nucleoside triphosphate hydrolases"/>
    <property type="match status" value="1"/>
</dbReference>
<name>A0AAW5KLY4_9FIRM</name>
<dbReference type="InterPro" id="IPR014015">
    <property type="entry name" value="Helicase_SF3_DNA-vir"/>
</dbReference>
<evidence type="ECO:0000313" key="6">
    <source>
        <dbReference type="Proteomes" id="UP001206236"/>
    </source>
</evidence>
<comment type="caution">
    <text evidence="5">The sequence shown here is derived from an EMBL/GenBank/DDBJ whole genome shotgun (WGS) entry which is preliminary data.</text>
</comment>
<keyword evidence="3" id="KW-0067">ATP-binding</keyword>
<dbReference type="NCBIfam" id="TIGR01613">
    <property type="entry name" value="primase_Cterm"/>
    <property type="match status" value="1"/>
</dbReference>
<reference evidence="5" key="1">
    <citation type="submission" date="2022-06" db="EMBL/GenBank/DDBJ databases">
        <title>Isolation of gut microbiota from human fecal samples.</title>
        <authorList>
            <person name="Pamer E.G."/>
            <person name="Barat B."/>
            <person name="Waligurski E."/>
            <person name="Medina S."/>
            <person name="Paddock L."/>
            <person name="Mostad J."/>
        </authorList>
    </citation>
    <scope>NUCLEOTIDE SEQUENCE</scope>
    <source>
        <strain evidence="5">DFI.5.57</strain>
    </source>
</reference>
<proteinExistence type="predicted"/>
<dbReference type="Proteomes" id="UP001206236">
    <property type="component" value="Unassembled WGS sequence"/>
</dbReference>
<evidence type="ECO:0000256" key="2">
    <source>
        <dbReference type="ARBA" id="ARBA00022801"/>
    </source>
</evidence>
<accession>A0AAW5KLY4</accession>
<organism evidence="5 6">
    <name type="scientific">Ruminococcus bicirculans</name>
    <name type="common">ex Wegman et al. 2014</name>
    <dbReference type="NCBI Taxonomy" id="1160721"/>
    <lineage>
        <taxon>Bacteria</taxon>
        <taxon>Bacillati</taxon>
        <taxon>Bacillota</taxon>
        <taxon>Clostridia</taxon>
        <taxon>Eubacteriales</taxon>
        <taxon>Oscillospiraceae</taxon>
        <taxon>Ruminococcus</taxon>
    </lineage>
</organism>
<dbReference type="PANTHER" id="PTHR35372:SF2">
    <property type="entry name" value="SF3 HELICASE DOMAIN-CONTAINING PROTEIN"/>
    <property type="match status" value="1"/>
</dbReference>
<feature type="domain" description="SF3 helicase" evidence="4">
    <location>
        <begin position="470"/>
        <end position="629"/>
    </location>
</feature>
<gene>
    <name evidence="5" type="ORF">NE632_06305</name>
</gene>
<dbReference type="GO" id="GO:0016787">
    <property type="term" value="F:hydrolase activity"/>
    <property type="evidence" value="ECO:0007669"/>
    <property type="project" value="UniProtKB-KW"/>
</dbReference>
<dbReference type="Pfam" id="PF19263">
    <property type="entry name" value="DUF5906"/>
    <property type="match status" value="1"/>
</dbReference>
<dbReference type="InterPro" id="IPR014818">
    <property type="entry name" value="Phage/plasmid_primase_P4_C"/>
</dbReference>
<sequence>MRFTLYRSDCLEVPENCTYLHKVEVTGKDSLIEAVKHDYVCAEYQGNYRSNDNFIGSDCLPVDCDNDHSDDPEEWVYPSDVATAFPGVAFAVHYSRNHMKQKGDKAPRPKFHVFFTIDRVTDPSQYSEMKKLVNSIFPYFDTKALDAARFFFGTKEPEVEIFDGPMTLTTFLADDDFDANMDSGSYGDIVIPEGSRNATLSHYAGRILKRFGNTDEAHKHFAEVAACCQPPLEQSELDSIWRSAQRFYGKVAAQEGYIPPEQYNQDLQLKPSDYSDVGQATVLTREYEGKLRYSPSTDFLVYNGRFWEESKPKAQAVAQELTTRQLEEAETEIKKATDEMMKNGAWELLASMGPKKAAMAFSSKQARSFQKYENATTYRNYAIKRRDSKYITAALKEAHPMVEIDQRQLDADEFLLNTPSATYDLRIGLPSAHEHTPSDFITKQTTVDPSDDGMDIWQDALETFFCGDNELIDYVQEIAGLSAIGKVCVEGLIIAYGEGRNGKSTFWNTLSRVLGTYSGNMSADTLTVGCKRNVKPELAEAKGKRIIIAAELEEGMRLNTSNVKQLCSTDEIYAEKKYKDPFSFVPSHTLVLYTNHLPKVGAIDAGTWRRLIVIPFNAKIEGSSDIKNYADYLFNKAGGAILKWIMTGAKRVIEKDYHIVKPAVVDAAIQKYKDNNDWLSQFLDECCEVGSGLIAKSGEVYNAYRSYCMQVGDYIRSTTDFYTALECAGFERKRNKSARLILGLQLKSDFLD</sequence>
<dbReference type="InterPro" id="IPR014820">
    <property type="entry name" value="PriCT_1"/>
</dbReference>
<dbReference type="AlphaFoldDB" id="A0AAW5KLY4"/>
<dbReference type="InterPro" id="IPR027417">
    <property type="entry name" value="P-loop_NTPase"/>
</dbReference>
<keyword evidence="1" id="KW-0547">Nucleotide-binding</keyword>
<dbReference type="PROSITE" id="PS51206">
    <property type="entry name" value="SF3_HELICASE_1"/>
    <property type="match status" value="1"/>
</dbReference>
<evidence type="ECO:0000256" key="3">
    <source>
        <dbReference type="ARBA" id="ARBA00022840"/>
    </source>
</evidence>
<dbReference type="Gene3D" id="3.40.50.300">
    <property type="entry name" value="P-loop containing nucleotide triphosphate hydrolases"/>
    <property type="match status" value="1"/>
</dbReference>
<evidence type="ECO:0000256" key="1">
    <source>
        <dbReference type="ARBA" id="ARBA00022741"/>
    </source>
</evidence>
<dbReference type="PANTHER" id="PTHR35372">
    <property type="entry name" value="ATP BINDING PROTEIN-RELATED"/>
    <property type="match status" value="1"/>
</dbReference>
<dbReference type="RefSeq" id="WP_256321914.1">
    <property type="nucleotide sequence ID" value="NZ_JANGCN010000010.1"/>
</dbReference>
<dbReference type="SMART" id="SM00885">
    <property type="entry name" value="D5_N"/>
    <property type="match status" value="1"/>
</dbReference>
<dbReference type="InterPro" id="IPR006500">
    <property type="entry name" value="Helicase_put_C_phage/plasmid"/>
</dbReference>
<dbReference type="SMART" id="SM00942">
    <property type="entry name" value="PriCT_1"/>
    <property type="match status" value="1"/>
</dbReference>
<dbReference type="Pfam" id="PF08706">
    <property type="entry name" value="D5_N"/>
    <property type="match status" value="1"/>
</dbReference>
<dbReference type="GO" id="GO:0004386">
    <property type="term" value="F:helicase activity"/>
    <property type="evidence" value="ECO:0007669"/>
    <property type="project" value="UniProtKB-KW"/>
</dbReference>
<protein>
    <submittedName>
        <fullName evidence="5">Phage/plasmid primase, P4 family</fullName>
    </submittedName>
</protein>
<dbReference type="EMBL" id="JANGCN010000010">
    <property type="protein sequence ID" value="MCQ5152919.1"/>
    <property type="molecule type" value="Genomic_DNA"/>
</dbReference>
<keyword evidence="2" id="KW-0378">Hydrolase</keyword>
<dbReference type="InterPro" id="IPR051620">
    <property type="entry name" value="ORF904-like_C"/>
</dbReference>
<evidence type="ECO:0000259" key="4">
    <source>
        <dbReference type="PROSITE" id="PS51206"/>
    </source>
</evidence>
<evidence type="ECO:0000313" key="5">
    <source>
        <dbReference type="EMBL" id="MCQ5152919.1"/>
    </source>
</evidence>
<dbReference type="InterPro" id="IPR045455">
    <property type="entry name" value="NrS-1_pol-like_helicase"/>
</dbReference>